<keyword evidence="3" id="KW-0862">Zinc</keyword>
<dbReference type="AlphaFoldDB" id="A0A9P8VIH9"/>
<keyword evidence="7" id="KW-0539">Nucleus</keyword>
<comment type="caution">
    <text evidence="10">The sequence shown here is derived from an EMBL/GenBank/DDBJ whole genome shotgun (WGS) entry which is preliminary data.</text>
</comment>
<keyword evidence="11" id="KW-1185">Reference proteome</keyword>
<reference evidence="10" key="1">
    <citation type="journal article" date="2021" name="Nat. Commun.">
        <title>Genetic determinants of endophytism in the Arabidopsis root mycobiome.</title>
        <authorList>
            <person name="Mesny F."/>
            <person name="Miyauchi S."/>
            <person name="Thiergart T."/>
            <person name="Pickel B."/>
            <person name="Atanasova L."/>
            <person name="Karlsson M."/>
            <person name="Huettel B."/>
            <person name="Barry K.W."/>
            <person name="Haridas S."/>
            <person name="Chen C."/>
            <person name="Bauer D."/>
            <person name="Andreopoulos W."/>
            <person name="Pangilinan J."/>
            <person name="LaButti K."/>
            <person name="Riley R."/>
            <person name="Lipzen A."/>
            <person name="Clum A."/>
            <person name="Drula E."/>
            <person name="Henrissat B."/>
            <person name="Kohler A."/>
            <person name="Grigoriev I.V."/>
            <person name="Martin F.M."/>
            <person name="Hacquard S."/>
        </authorList>
    </citation>
    <scope>NUCLEOTIDE SEQUENCE</scope>
    <source>
        <strain evidence="10">MPI-SDFR-AT-0117</strain>
    </source>
</reference>
<feature type="region of interest" description="Disordered" evidence="8">
    <location>
        <begin position="182"/>
        <end position="216"/>
    </location>
</feature>
<sequence length="904" mass="100538">MSNDPSTRRILPQSSQMSSFAFQPQSFQPRETQKNYVFVDEHNRHKRLKVMRACEGCRRRKIKCDAATTNTWPCSACIRLRLHCVRPNGQFDGTSDGDYETSPSASDYASTNPMQDSFRQMPMGQQPSQAMMANAPKAGPAMYAAQGGYPDNPNVYHPVSYSESPTAQQNFHYSTVSGPVPVMGGPQYDQAHHMPSPPHHLSKGSASPDLYSNDDSYQQQDLSDLLGSLKVDEAGSAPYLRNKASFLQEEEPAIEEEDEYKTTLPAMMAAPGHKIRIPPELMPDEETAMHYLDLYFAHVHPYVPVLNKTLFYQQWNTKRESISPLILEAIFAISGRLADEPAMGQQWLALVTNHADAFMDIPRLSTLQALLIIMKAREAAPKRGYYFRSWMSVVQCVQMAKDLGLDEHHSDHQAGRPCGSNPLECQTKSRIWQTIFICEVMIGSPQGRTDLAVEIDSVDFSVPRPLPGGDESEYHISRNFTYMARIVQNISKMNTVYGRLKKKKKDWGADPDFVQLNPSMNAWLNDLPGDLSVTFPPDGSVPWLSTPFIGNMHSYYYLALILLHRPQLAFLDPNSNDGRWKQNMLLCYNSAKALCRLQEAVLDNFGLSGLQCMQRGFSFTVYAGLCCIVLHLVAITSPDPELNTDAREFFARHMRVLEKVMPVWPMADLQKQVDAVREAFSADTRKPFVLKPSFPYGSPHSSNHSVSPRAPTGYRPSHLGRSGNLDHALDTQNLHQTSQVSYHSHPITPPVSAGALDTKSDSASVQSLVMMSGQQVSQAPGMPPSMPLADAPTWNPNRIFEQWNTSFGTPPAQTQPTSVPTHNTALNVSPPPGQPEATTLQDMQAAAVNMPVGAQQLAQAQYSAAPVQTFVTPAMWQESVASVYEGGLKRGWDYEGGPIMKRPR</sequence>
<feature type="compositionally biased region" description="Polar residues" evidence="8">
    <location>
        <begin position="101"/>
        <end position="128"/>
    </location>
</feature>
<dbReference type="Proteomes" id="UP000770015">
    <property type="component" value="Unassembled WGS sequence"/>
</dbReference>
<gene>
    <name evidence="10" type="ORF">F5X68DRAFT_228706</name>
</gene>
<dbReference type="GO" id="GO:0003677">
    <property type="term" value="F:DNA binding"/>
    <property type="evidence" value="ECO:0007669"/>
    <property type="project" value="UniProtKB-KW"/>
</dbReference>
<name>A0A9P8VIH9_9PEZI</name>
<protein>
    <recommendedName>
        <fullName evidence="9">Zn(2)-C6 fungal-type domain-containing protein</fullName>
    </recommendedName>
</protein>
<dbReference type="Pfam" id="PF04082">
    <property type="entry name" value="Fungal_trans"/>
    <property type="match status" value="1"/>
</dbReference>
<feature type="region of interest" description="Disordered" evidence="8">
    <location>
        <begin position="698"/>
        <end position="726"/>
    </location>
</feature>
<evidence type="ECO:0000256" key="2">
    <source>
        <dbReference type="ARBA" id="ARBA00022723"/>
    </source>
</evidence>
<evidence type="ECO:0000259" key="9">
    <source>
        <dbReference type="PROSITE" id="PS50048"/>
    </source>
</evidence>
<evidence type="ECO:0000256" key="5">
    <source>
        <dbReference type="ARBA" id="ARBA00023125"/>
    </source>
</evidence>
<evidence type="ECO:0000256" key="1">
    <source>
        <dbReference type="ARBA" id="ARBA00004123"/>
    </source>
</evidence>
<proteinExistence type="predicted"/>
<dbReference type="PANTHER" id="PTHR31313:SF79">
    <property type="entry name" value="C6 FINGER DOMAIN-CONTAINING PROTEIN"/>
    <property type="match status" value="1"/>
</dbReference>
<feature type="region of interest" description="Disordered" evidence="8">
    <location>
        <begin position="92"/>
        <end position="128"/>
    </location>
</feature>
<dbReference type="SMART" id="SM00066">
    <property type="entry name" value="GAL4"/>
    <property type="match status" value="1"/>
</dbReference>
<dbReference type="Gene3D" id="4.10.240.10">
    <property type="entry name" value="Zn(2)-C6 fungal-type DNA-binding domain"/>
    <property type="match status" value="1"/>
</dbReference>
<dbReference type="SMART" id="SM00906">
    <property type="entry name" value="Fungal_trans"/>
    <property type="match status" value="1"/>
</dbReference>
<dbReference type="GO" id="GO:0006351">
    <property type="term" value="P:DNA-templated transcription"/>
    <property type="evidence" value="ECO:0007669"/>
    <property type="project" value="InterPro"/>
</dbReference>
<dbReference type="OrthoDB" id="2283631at2759"/>
<feature type="domain" description="Zn(2)-C6 fungal-type" evidence="9">
    <location>
        <begin position="53"/>
        <end position="86"/>
    </location>
</feature>
<evidence type="ECO:0000256" key="7">
    <source>
        <dbReference type="ARBA" id="ARBA00023242"/>
    </source>
</evidence>
<dbReference type="InterPro" id="IPR001138">
    <property type="entry name" value="Zn2Cys6_DnaBD"/>
</dbReference>
<keyword evidence="5" id="KW-0238">DNA-binding</keyword>
<organism evidence="10 11">
    <name type="scientific">Plectosphaerella plurivora</name>
    <dbReference type="NCBI Taxonomy" id="936078"/>
    <lineage>
        <taxon>Eukaryota</taxon>
        <taxon>Fungi</taxon>
        <taxon>Dikarya</taxon>
        <taxon>Ascomycota</taxon>
        <taxon>Pezizomycotina</taxon>
        <taxon>Sordariomycetes</taxon>
        <taxon>Hypocreomycetidae</taxon>
        <taxon>Glomerellales</taxon>
        <taxon>Plectosphaerellaceae</taxon>
        <taxon>Plectosphaerella</taxon>
    </lineage>
</organism>
<evidence type="ECO:0000256" key="8">
    <source>
        <dbReference type="SAM" id="MobiDB-lite"/>
    </source>
</evidence>
<dbReference type="PROSITE" id="PS50048">
    <property type="entry name" value="ZN2_CY6_FUNGAL_2"/>
    <property type="match status" value="1"/>
</dbReference>
<dbReference type="CDD" id="cd12148">
    <property type="entry name" value="fungal_TF_MHR"/>
    <property type="match status" value="1"/>
</dbReference>
<dbReference type="SUPFAM" id="SSF57701">
    <property type="entry name" value="Zn2/Cys6 DNA-binding domain"/>
    <property type="match status" value="1"/>
</dbReference>
<evidence type="ECO:0000313" key="10">
    <source>
        <dbReference type="EMBL" id="KAH6692329.1"/>
    </source>
</evidence>
<comment type="subcellular location">
    <subcellularLocation>
        <location evidence="1">Nucleus</location>
    </subcellularLocation>
</comment>
<feature type="region of interest" description="Disordered" evidence="8">
    <location>
        <begin position="1"/>
        <end position="27"/>
    </location>
</feature>
<dbReference type="GO" id="GO:0000981">
    <property type="term" value="F:DNA-binding transcription factor activity, RNA polymerase II-specific"/>
    <property type="evidence" value="ECO:0007669"/>
    <property type="project" value="InterPro"/>
</dbReference>
<evidence type="ECO:0000313" key="11">
    <source>
        <dbReference type="Proteomes" id="UP000770015"/>
    </source>
</evidence>
<dbReference type="InterPro" id="IPR036864">
    <property type="entry name" value="Zn2-C6_fun-type_DNA-bd_sf"/>
</dbReference>
<dbReference type="CDD" id="cd00067">
    <property type="entry name" value="GAL4"/>
    <property type="match status" value="1"/>
</dbReference>
<keyword evidence="6" id="KW-0804">Transcription</keyword>
<keyword evidence="2" id="KW-0479">Metal-binding</keyword>
<evidence type="ECO:0000256" key="6">
    <source>
        <dbReference type="ARBA" id="ARBA00023163"/>
    </source>
</evidence>
<dbReference type="GO" id="GO:0008270">
    <property type="term" value="F:zinc ion binding"/>
    <property type="evidence" value="ECO:0007669"/>
    <property type="project" value="InterPro"/>
</dbReference>
<dbReference type="EMBL" id="JAGSXJ010000004">
    <property type="protein sequence ID" value="KAH6692329.1"/>
    <property type="molecule type" value="Genomic_DNA"/>
</dbReference>
<dbReference type="PROSITE" id="PS00463">
    <property type="entry name" value="ZN2_CY6_FUNGAL_1"/>
    <property type="match status" value="1"/>
</dbReference>
<dbReference type="Pfam" id="PF00172">
    <property type="entry name" value="Zn_clus"/>
    <property type="match status" value="1"/>
</dbReference>
<dbReference type="InterPro" id="IPR051615">
    <property type="entry name" value="Transcr_Regulatory_Elem"/>
</dbReference>
<dbReference type="PANTHER" id="PTHR31313">
    <property type="entry name" value="TY1 ENHANCER ACTIVATOR"/>
    <property type="match status" value="1"/>
</dbReference>
<accession>A0A9P8VIH9</accession>
<keyword evidence="4" id="KW-0805">Transcription regulation</keyword>
<feature type="compositionally biased region" description="Polar residues" evidence="8">
    <location>
        <begin position="12"/>
        <end position="27"/>
    </location>
</feature>
<dbReference type="GO" id="GO:0005634">
    <property type="term" value="C:nucleus"/>
    <property type="evidence" value="ECO:0007669"/>
    <property type="project" value="UniProtKB-SubCell"/>
</dbReference>
<evidence type="ECO:0000256" key="3">
    <source>
        <dbReference type="ARBA" id="ARBA00022833"/>
    </source>
</evidence>
<dbReference type="InterPro" id="IPR007219">
    <property type="entry name" value="XnlR_reg_dom"/>
</dbReference>
<evidence type="ECO:0000256" key="4">
    <source>
        <dbReference type="ARBA" id="ARBA00023015"/>
    </source>
</evidence>